<dbReference type="EC" id="3.1.3.18" evidence="4"/>
<dbReference type="SFLD" id="SFLDS00003">
    <property type="entry name" value="Haloacid_Dehalogenase"/>
    <property type="match status" value="1"/>
</dbReference>
<comment type="similarity">
    <text evidence="3">Belongs to the HAD-like hydrolase superfamily. CbbY/CbbZ/Gph/YieH family.</text>
</comment>
<dbReference type="GO" id="GO:0008967">
    <property type="term" value="F:phosphoglycolate phosphatase activity"/>
    <property type="evidence" value="ECO:0007669"/>
    <property type="project" value="UniProtKB-EC"/>
</dbReference>
<dbReference type="PANTHER" id="PTHR43434">
    <property type="entry name" value="PHOSPHOGLYCOLATE PHOSPHATASE"/>
    <property type="match status" value="1"/>
</dbReference>
<dbReference type="PANTHER" id="PTHR43434:SF1">
    <property type="entry name" value="PHOSPHOGLYCOLATE PHOSPHATASE"/>
    <property type="match status" value="1"/>
</dbReference>
<evidence type="ECO:0000256" key="1">
    <source>
        <dbReference type="ARBA" id="ARBA00000830"/>
    </source>
</evidence>
<proteinExistence type="inferred from homology"/>
<dbReference type="STRING" id="1004156.AYP45_00830"/>
<dbReference type="InterPro" id="IPR050155">
    <property type="entry name" value="HAD-like_hydrolase_sf"/>
</dbReference>
<dbReference type="EMBL" id="AYTS01000008">
    <property type="protein sequence ID" value="OOP57896.1"/>
    <property type="molecule type" value="Genomic_DNA"/>
</dbReference>
<dbReference type="InterPro" id="IPR036412">
    <property type="entry name" value="HAD-like_sf"/>
</dbReference>
<gene>
    <name evidence="5" type="ORF">AYP45_00830</name>
</gene>
<dbReference type="NCBIfam" id="TIGR01549">
    <property type="entry name" value="HAD-SF-IA-v1"/>
    <property type="match status" value="1"/>
</dbReference>
<dbReference type="SUPFAM" id="SSF56784">
    <property type="entry name" value="HAD-like"/>
    <property type="match status" value="1"/>
</dbReference>
<name>A0A1V4AXP7_9BACT</name>
<dbReference type="Gene3D" id="1.10.150.520">
    <property type="match status" value="1"/>
</dbReference>
<evidence type="ECO:0000256" key="4">
    <source>
        <dbReference type="ARBA" id="ARBA00013078"/>
    </source>
</evidence>
<dbReference type="SFLD" id="SFLDG01129">
    <property type="entry name" value="C1.5:_HAD__Beta-PGM__Phosphata"/>
    <property type="match status" value="1"/>
</dbReference>
<dbReference type="PRINTS" id="PR00413">
    <property type="entry name" value="HADHALOGNASE"/>
</dbReference>
<evidence type="ECO:0000313" key="6">
    <source>
        <dbReference type="Proteomes" id="UP000189681"/>
    </source>
</evidence>
<dbReference type="Pfam" id="PF13419">
    <property type="entry name" value="HAD_2"/>
    <property type="match status" value="1"/>
</dbReference>
<protein>
    <recommendedName>
        <fullName evidence="4">phosphoglycolate phosphatase</fullName>
        <ecNumber evidence="4">3.1.3.18</ecNumber>
    </recommendedName>
</protein>
<evidence type="ECO:0000313" key="5">
    <source>
        <dbReference type="EMBL" id="OOP57896.1"/>
    </source>
</evidence>
<dbReference type="AlphaFoldDB" id="A0A1V4AXP7"/>
<dbReference type="GO" id="GO:0006281">
    <property type="term" value="P:DNA repair"/>
    <property type="evidence" value="ECO:0007669"/>
    <property type="project" value="TreeGrafter"/>
</dbReference>
<reference evidence="5 6" key="1">
    <citation type="journal article" date="2017" name="Water Res.">
        <title>Discovery and metagenomic analysis of an anammox bacterial enrichment related to Candidatus "Brocadia caroliniensis" in a full-scale glycerol-fed nitritation-denitritation separate centrate treatment process.</title>
        <authorList>
            <person name="Park H."/>
            <person name="Brotto A.C."/>
            <person name="van Loosdrecht M.C."/>
            <person name="Chandran K."/>
        </authorList>
    </citation>
    <scope>NUCLEOTIDE SEQUENCE [LARGE SCALE GENOMIC DNA]</scope>
    <source>
        <strain evidence="5">26THWARD</strain>
    </source>
</reference>
<evidence type="ECO:0000256" key="2">
    <source>
        <dbReference type="ARBA" id="ARBA00004818"/>
    </source>
</evidence>
<dbReference type="InterPro" id="IPR023214">
    <property type="entry name" value="HAD_sf"/>
</dbReference>
<comment type="caution">
    <text evidence="5">The sequence shown here is derived from an EMBL/GenBank/DDBJ whole genome shotgun (WGS) entry which is preliminary data.</text>
</comment>
<dbReference type="InterPro" id="IPR006439">
    <property type="entry name" value="HAD-SF_hydro_IA"/>
</dbReference>
<comment type="catalytic activity">
    <reaction evidence="1">
        <text>2-phosphoglycolate + H2O = glycolate + phosphate</text>
        <dbReference type="Rhea" id="RHEA:14369"/>
        <dbReference type="ChEBI" id="CHEBI:15377"/>
        <dbReference type="ChEBI" id="CHEBI:29805"/>
        <dbReference type="ChEBI" id="CHEBI:43474"/>
        <dbReference type="ChEBI" id="CHEBI:58033"/>
        <dbReference type="EC" id="3.1.3.18"/>
    </reaction>
</comment>
<comment type="pathway">
    <text evidence="2">Organic acid metabolism; glycolate biosynthesis; glycolate from 2-phosphoglycolate: step 1/1.</text>
</comment>
<accession>A0A1V4AXP7</accession>
<dbReference type="Gene3D" id="3.40.50.1000">
    <property type="entry name" value="HAD superfamily/HAD-like"/>
    <property type="match status" value="1"/>
</dbReference>
<evidence type="ECO:0000256" key="3">
    <source>
        <dbReference type="ARBA" id="ARBA00006171"/>
    </source>
</evidence>
<dbReference type="Proteomes" id="UP000189681">
    <property type="component" value="Unassembled WGS sequence"/>
</dbReference>
<dbReference type="InterPro" id="IPR041492">
    <property type="entry name" value="HAD_2"/>
</dbReference>
<organism evidence="5 6">
    <name type="scientific">Candidatus Brocadia carolinensis</name>
    <dbReference type="NCBI Taxonomy" id="1004156"/>
    <lineage>
        <taxon>Bacteria</taxon>
        <taxon>Pseudomonadati</taxon>
        <taxon>Planctomycetota</taxon>
        <taxon>Candidatus Brocadiia</taxon>
        <taxon>Candidatus Brocadiales</taxon>
        <taxon>Candidatus Brocadiaceae</taxon>
        <taxon>Candidatus Brocadia</taxon>
    </lineage>
</organism>
<sequence length="245" mass="27945">MPVMQVSTMQNPQNIKAVILDLDDTLYDCSGTLILQGRKQAAKMIAGLIHCSEEVACRLQFDMEEKYGTTADIYEKIVTAHHLPSTCIKELWKTFIHIDITGITLFPDVIKTLKQLKVQGYKLILVTSGEKEIQNRKIHVLGLRNGYFDDIFIADRINGQTKNNYFKEIIQRYNMKPEEILCVGDKIDDELIASKSLGMITVMVEQGRHYRAYLKERDKYIKPDFSIKQIKDILGITNVGSLVAS</sequence>